<feature type="transmembrane region" description="Helical" evidence="2">
    <location>
        <begin position="72"/>
        <end position="93"/>
    </location>
</feature>
<feature type="compositionally biased region" description="Low complexity" evidence="1">
    <location>
        <begin position="113"/>
        <end position="125"/>
    </location>
</feature>
<dbReference type="STRING" id="158898.SAMN04488548_134783"/>
<keyword evidence="2" id="KW-0812">Transmembrane</keyword>
<accession>A0A1H2I0M7</accession>
<name>A0A1H2I0M7_9ACTN</name>
<evidence type="ECO:0000256" key="1">
    <source>
        <dbReference type="SAM" id="MobiDB-lite"/>
    </source>
</evidence>
<feature type="region of interest" description="Disordered" evidence="1">
    <location>
        <begin position="112"/>
        <end position="135"/>
    </location>
</feature>
<evidence type="ECO:0000313" key="4">
    <source>
        <dbReference type="Proteomes" id="UP000183180"/>
    </source>
</evidence>
<dbReference type="EMBL" id="FNLM01000034">
    <property type="protein sequence ID" value="SDU37506.1"/>
    <property type="molecule type" value="Genomic_DNA"/>
</dbReference>
<proteinExistence type="predicted"/>
<gene>
    <name evidence="3" type="ORF">SAMN04488548_134783</name>
</gene>
<evidence type="ECO:0000256" key="2">
    <source>
        <dbReference type="SAM" id="Phobius"/>
    </source>
</evidence>
<organism evidence="3 4">
    <name type="scientific">Gordonia westfalica</name>
    <dbReference type="NCBI Taxonomy" id="158898"/>
    <lineage>
        <taxon>Bacteria</taxon>
        <taxon>Bacillati</taxon>
        <taxon>Actinomycetota</taxon>
        <taxon>Actinomycetes</taxon>
        <taxon>Mycobacteriales</taxon>
        <taxon>Gordoniaceae</taxon>
        <taxon>Gordonia</taxon>
    </lineage>
</organism>
<protein>
    <submittedName>
        <fullName evidence="3">Uncharacterized protein</fullName>
    </submittedName>
</protein>
<sequence length="135" mass="14366">MIAWLIVDHELWERPASPDEREHAVLYNMSTVVTLTIGVMVFYVVVFVPLLLTAWWTIPPDVFADQIGHPAGFSSLVIMAWLVASVATLGGALGSGMETTMQCGQLPTVPANVSGSSGTTPTVGGQARVRAVDGR</sequence>
<dbReference type="RefSeq" id="WP_425284539.1">
    <property type="nucleotide sequence ID" value="NZ_FNLM01000034.1"/>
</dbReference>
<dbReference type="AlphaFoldDB" id="A0A1H2I0M7"/>
<evidence type="ECO:0000313" key="3">
    <source>
        <dbReference type="EMBL" id="SDU37506.1"/>
    </source>
</evidence>
<dbReference type="Proteomes" id="UP000183180">
    <property type="component" value="Unassembled WGS sequence"/>
</dbReference>
<reference evidence="3 4" key="1">
    <citation type="submission" date="2016-10" db="EMBL/GenBank/DDBJ databases">
        <authorList>
            <person name="de Groot N.N."/>
        </authorList>
    </citation>
    <scope>NUCLEOTIDE SEQUENCE [LARGE SCALE GENOMIC DNA]</scope>
    <source>
        <strain evidence="3 4">DSM 44215</strain>
    </source>
</reference>
<feature type="transmembrane region" description="Helical" evidence="2">
    <location>
        <begin position="24"/>
        <end position="52"/>
    </location>
</feature>
<keyword evidence="2" id="KW-1133">Transmembrane helix</keyword>
<keyword evidence="2" id="KW-0472">Membrane</keyword>